<dbReference type="Proteomes" id="UP000182769">
    <property type="component" value="Unassembled WGS sequence"/>
</dbReference>
<dbReference type="PANTHER" id="PTHR44591">
    <property type="entry name" value="STRESS RESPONSE REGULATOR PROTEIN 1"/>
    <property type="match status" value="1"/>
</dbReference>
<dbReference type="RefSeq" id="WP_055463302.1">
    <property type="nucleotide sequence ID" value="NZ_CYHG01000006.1"/>
</dbReference>
<dbReference type="SUPFAM" id="SSF52172">
    <property type="entry name" value="CheY-like"/>
    <property type="match status" value="1"/>
</dbReference>
<dbReference type="InterPro" id="IPR001789">
    <property type="entry name" value="Sig_transdc_resp-reg_receiver"/>
</dbReference>
<protein>
    <submittedName>
        <fullName evidence="4">Response regulator receiver domain</fullName>
    </submittedName>
</protein>
<dbReference type="InterPro" id="IPR011006">
    <property type="entry name" value="CheY-like_superfamily"/>
</dbReference>
<evidence type="ECO:0000313" key="4">
    <source>
        <dbReference type="EMBL" id="CUB04366.1"/>
    </source>
</evidence>
<dbReference type="CDD" id="cd17562">
    <property type="entry name" value="REC_CheY4-like"/>
    <property type="match status" value="1"/>
</dbReference>
<evidence type="ECO:0000259" key="3">
    <source>
        <dbReference type="PROSITE" id="PS50110"/>
    </source>
</evidence>
<evidence type="ECO:0000313" key="5">
    <source>
        <dbReference type="Proteomes" id="UP000182769"/>
    </source>
</evidence>
<dbReference type="Pfam" id="PF00072">
    <property type="entry name" value="Response_reg"/>
    <property type="match status" value="1"/>
</dbReference>
<name>A0A0K6IMP4_9GAMM</name>
<evidence type="ECO:0000256" key="2">
    <source>
        <dbReference type="PROSITE-ProRule" id="PRU00169"/>
    </source>
</evidence>
<organism evidence="4 5">
    <name type="scientific">Marinomonas fungiae</name>
    <dbReference type="NCBI Taxonomy" id="1137284"/>
    <lineage>
        <taxon>Bacteria</taxon>
        <taxon>Pseudomonadati</taxon>
        <taxon>Pseudomonadota</taxon>
        <taxon>Gammaproteobacteria</taxon>
        <taxon>Oceanospirillales</taxon>
        <taxon>Oceanospirillaceae</taxon>
        <taxon>Marinomonas</taxon>
    </lineage>
</organism>
<dbReference type="AlphaFoldDB" id="A0A0K6IMP4"/>
<dbReference type="EMBL" id="CYHG01000006">
    <property type="protein sequence ID" value="CUB04366.1"/>
    <property type="molecule type" value="Genomic_DNA"/>
</dbReference>
<dbReference type="InterPro" id="IPR050595">
    <property type="entry name" value="Bact_response_regulator"/>
</dbReference>
<keyword evidence="1 2" id="KW-0597">Phosphoprotein</keyword>
<dbReference type="OrthoDB" id="9800897at2"/>
<gene>
    <name evidence="4" type="ORF">Ga0061065_106185</name>
</gene>
<feature type="modified residue" description="4-aspartylphosphate" evidence="2">
    <location>
        <position position="53"/>
    </location>
</feature>
<dbReference type="SMART" id="SM00448">
    <property type="entry name" value="REC"/>
    <property type="match status" value="1"/>
</dbReference>
<feature type="domain" description="Response regulatory" evidence="3">
    <location>
        <begin position="4"/>
        <end position="120"/>
    </location>
</feature>
<dbReference type="STRING" id="1137284.GCA_001418205_02231"/>
<dbReference type="GO" id="GO:0000160">
    <property type="term" value="P:phosphorelay signal transduction system"/>
    <property type="evidence" value="ECO:0007669"/>
    <property type="project" value="InterPro"/>
</dbReference>
<dbReference type="Gene3D" id="3.40.50.2300">
    <property type="match status" value="1"/>
</dbReference>
<accession>A0A0K6IMP4</accession>
<dbReference type="PROSITE" id="PS50110">
    <property type="entry name" value="RESPONSE_REGULATORY"/>
    <property type="match status" value="1"/>
</dbReference>
<dbReference type="PANTHER" id="PTHR44591:SF25">
    <property type="entry name" value="CHEMOTAXIS TWO-COMPONENT RESPONSE REGULATOR"/>
    <property type="match status" value="1"/>
</dbReference>
<sequence>MSKKLLIVDDSPSVRQMVEMTLKGAGYTVKAAKDGQEALNFCKTERYDFVLTDQNMPNMDGITLIKSLRAMPAYARTPLIVLTTEASDMMKQKGKAAGATGWMVKPFDPKKLLEVVSKVLR</sequence>
<evidence type="ECO:0000256" key="1">
    <source>
        <dbReference type="ARBA" id="ARBA00022553"/>
    </source>
</evidence>
<keyword evidence="5" id="KW-1185">Reference proteome</keyword>
<proteinExistence type="predicted"/>
<reference evidence="5" key="1">
    <citation type="submission" date="2015-08" db="EMBL/GenBank/DDBJ databases">
        <authorList>
            <person name="Varghese N."/>
        </authorList>
    </citation>
    <scope>NUCLEOTIDE SEQUENCE [LARGE SCALE GENOMIC DNA]</scope>
    <source>
        <strain evidence="5">JCM 18476</strain>
    </source>
</reference>